<dbReference type="GO" id="GO:0008270">
    <property type="term" value="F:zinc ion binding"/>
    <property type="evidence" value="ECO:0007669"/>
    <property type="project" value="UniProtKB-KW"/>
</dbReference>
<keyword evidence="7" id="KW-1185">Reference proteome</keyword>
<evidence type="ECO:0000313" key="6">
    <source>
        <dbReference type="EMBL" id="ONK76855.1"/>
    </source>
</evidence>
<dbReference type="Proteomes" id="UP000243459">
    <property type="component" value="Chromosome 2"/>
</dbReference>
<gene>
    <name evidence="6" type="ORF">A4U43_C02F520</name>
</gene>
<keyword evidence="1" id="KW-0479">Metal-binding</keyword>
<dbReference type="InterPro" id="IPR017907">
    <property type="entry name" value="Znf_RING_CS"/>
</dbReference>
<dbReference type="InterPro" id="IPR013083">
    <property type="entry name" value="Znf_RING/FYVE/PHD"/>
</dbReference>
<proteinExistence type="predicted"/>
<keyword evidence="3" id="KW-0862">Zinc</keyword>
<accession>A0A5P1FEQ9</accession>
<name>A0A5P1FEQ9_ASPOF</name>
<evidence type="ECO:0000313" key="7">
    <source>
        <dbReference type="Proteomes" id="UP000243459"/>
    </source>
</evidence>
<dbReference type="InterPro" id="IPR001841">
    <property type="entry name" value="Znf_RING"/>
</dbReference>
<organism evidence="6 7">
    <name type="scientific">Asparagus officinalis</name>
    <name type="common">Garden asparagus</name>
    <dbReference type="NCBI Taxonomy" id="4686"/>
    <lineage>
        <taxon>Eukaryota</taxon>
        <taxon>Viridiplantae</taxon>
        <taxon>Streptophyta</taxon>
        <taxon>Embryophyta</taxon>
        <taxon>Tracheophyta</taxon>
        <taxon>Spermatophyta</taxon>
        <taxon>Magnoliopsida</taxon>
        <taxon>Liliopsida</taxon>
        <taxon>Asparagales</taxon>
        <taxon>Asparagaceae</taxon>
        <taxon>Asparagoideae</taxon>
        <taxon>Asparagus</taxon>
    </lineage>
</organism>
<protein>
    <recommendedName>
        <fullName evidence="5">RING-type domain-containing protein</fullName>
    </recommendedName>
</protein>
<evidence type="ECO:0000256" key="3">
    <source>
        <dbReference type="ARBA" id="ARBA00022833"/>
    </source>
</evidence>
<evidence type="ECO:0000259" key="5">
    <source>
        <dbReference type="PROSITE" id="PS50089"/>
    </source>
</evidence>
<dbReference type="OMA" id="ESMAHCA"/>
<sequence>MGYDNDCIVNIHSIPGEYFCAVCRMLIIPNEALQAHCAHLYCKRCLAYLVATTTACPYDSYTVTEASSKPLVESSKELVEAIGKVAVHCLYRRSNCQWQGTLAESMAHCAKCNFGNSLFLCNRCGNQIMHRKVQEHAQICLGVFGHAQVVEKSQAQDATVATATIRLVGAALGNQQAALRLPLLGCFWAFN</sequence>
<dbReference type="Gene3D" id="3.30.40.10">
    <property type="entry name" value="Zinc/RING finger domain, C3HC4 (zinc finger)"/>
    <property type="match status" value="1"/>
</dbReference>
<evidence type="ECO:0000256" key="4">
    <source>
        <dbReference type="PROSITE-ProRule" id="PRU00175"/>
    </source>
</evidence>
<keyword evidence="2 4" id="KW-0863">Zinc-finger</keyword>
<dbReference type="SUPFAM" id="SSF49599">
    <property type="entry name" value="TRAF domain-like"/>
    <property type="match status" value="1"/>
</dbReference>
<evidence type="ECO:0000256" key="1">
    <source>
        <dbReference type="ARBA" id="ARBA00022723"/>
    </source>
</evidence>
<dbReference type="EMBL" id="CM007382">
    <property type="protein sequence ID" value="ONK76855.1"/>
    <property type="molecule type" value="Genomic_DNA"/>
</dbReference>
<dbReference type="PROSITE" id="PS00518">
    <property type="entry name" value="ZF_RING_1"/>
    <property type="match status" value="1"/>
</dbReference>
<evidence type="ECO:0000256" key="2">
    <source>
        <dbReference type="ARBA" id="ARBA00022771"/>
    </source>
</evidence>
<dbReference type="PROSITE" id="PS50089">
    <property type="entry name" value="ZF_RING_2"/>
    <property type="match status" value="1"/>
</dbReference>
<dbReference type="AlphaFoldDB" id="A0A5P1FEQ9"/>
<feature type="domain" description="RING-type" evidence="5">
    <location>
        <begin position="20"/>
        <end position="60"/>
    </location>
</feature>
<dbReference type="OrthoDB" id="9049620at2759"/>
<reference evidence="7" key="1">
    <citation type="journal article" date="2017" name="Nat. Commun.">
        <title>The asparagus genome sheds light on the origin and evolution of a young Y chromosome.</title>
        <authorList>
            <person name="Harkess A."/>
            <person name="Zhou J."/>
            <person name="Xu C."/>
            <person name="Bowers J.E."/>
            <person name="Van der Hulst R."/>
            <person name="Ayyampalayam S."/>
            <person name="Mercati F."/>
            <person name="Riccardi P."/>
            <person name="McKain M.R."/>
            <person name="Kakrana A."/>
            <person name="Tang H."/>
            <person name="Ray J."/>
            <person name="Groenendijk J."/>
            <person name="Arikit S."/>
            <person name="Mathioni S.M."/>
            <person name="Nakano M."/>
            <person name="Shan H."/>
            <person name="Telgmann-Rauber A."/>
            <person name="Kanno A."/>
            <person name="Yue Z."/>
            <person name="Chen H."/>
            <person name="Li W."/>
            <person name="Chen Y."/>
            <person name="Xu X."/>
            <person name="Zhang Y."/>
            <person name="Luo S."/>
            <person name="Chen H."/>
            <person name="Gao J."/>
            <person name="Mao Z."/>
            <person name="Pires J.C."/>
            <person name="Luo M."/>
            <person name="Kudrna D."/>
            <person name="Wing R.A."/>
            <person name="Meyers B.C."/>
            <person name="Yi K."/>
            <person name="Kong H."/>
            <person name="Lavrijsen P."/>
            <person name="Sunseri F."/>
            <person name="Falavigna A."/>
            <person name="Ye Y."/>
            <person name="Leebens-Mack J.H."/>
            <person name="Chen G."/>
        </authorList>
    </citation>
    <scope>NUCLEOTIDE SEQUENCE [LARGE SCALE GENOMIC DNA]</scope>
    <source>
        <strain evidence="7">cv. DH0086</strain>
    </source>
</reference>
<dbReference type="SUPFAM" id="SSF57850">
    <property type="entry name" value="RING/U-box"/>
    <property type="match status" value="1"/>
</dbReference>
<dbReference type="Gramene" id="ONK76855">
    <property type="protein sequence ID" value="ONK76855"/>
    <property type="gene ID" value="A4U43_C02F520"/>
</dbReference>
<dbReference type="PANTHER" id="PTHR37393:SF1">
    <property type="entry name" value="AT-RICH INTERACTIVE DOMAIN-CONTAINING PROTEIN 1A-LIKE"/>
    <property type="match status" value="1"/>
</dbReference>
<dbReference type="PANTHER" id="PTHR37393">
    <property type="entry name" value="AT-RICH INTERACTIVE DOMAIN-CONTAINING PROTEIN 1A-LIKE"/>
    <property type="match status" value="1"/>
</dbReference>